<evidence type="ECO:0000313" key="2">
    <source>
        <dbReference type="EMBL" id="EGO59485.1"/>
    </source>
</evidence>
<keyword evidence="3" id="KW-1185">Reference proteome</keyword>
<gene>
    <name evidence="2" type="ORF">NEUTE1DRAFT_116531</name>
</gene>
<dbReference type="Proteomes" id="UP000008065">
    <property type="component" value="Unassembled WGS sequence"/>
</dbReference>
<evidence type="ECO:0000256" key="1">
    <source>
        <dbReference type="SAM" id="MobiDB-lite"/>
    </source>
</evidence>
<evidence type="ECO:0000313" key="3">
    <source>
        <dbReference type="Proteomes" id="UP000008065"/>
    </source>
</evidence>
<sequence>MPSCDWPRASGPLTGGSDTGPEQPAAYPSMIHMKHDPSSIFPSQSLLNLSPIGGAELR</sequence>
<proteinExistence type="predicted"/>
<organism evidence="2 3">
    <name type="scientific">Neurospora tetrasperma (strain FGSC 2508 / ATCC MYA-4615 / P0657)</name>
    <dbReference type="NCBI Taxonomy" id="510951"/>
    <lineage>
        <taxon>Eukaryota</taxon>
        <taxon>Fungi</taxon>
        <taxon>Dikarya</taxon>
        <taxon>Ascomycota</taxon>
        <taxon>Pezizomycotina</taxon>
        <taxon>Sordariomycetes</taxon>
        <taxon>Sordariomycetidae</taxon>
        <taxon>Sordariales</taxon>
        <taxon>Sordariaceae</taxon>
        <taxon>Neurospora</taxon>
    </lineage>
</organism>
<feature type="region of interest" description="Disordered" evidence="1">
    <location>
        <begin position="1"/>
        <end position="27"/>
    </location>
</feature>
<name>F8MGR6_NEUT8</name>
<dbReference type="VEuPathDB" id="FungiDB:NEUTE1DRAFT_116531"/>
<dbReference type="AlphaFoldDB" id="F8MGR6"/>
<dbReference type="HOGENOM" id="CLU_2979659_0_0_1"/>
<dbReference type="EMBL" id="GL891303">
    <property type="protein sequence ID" value="EGO59485.1"/>
    <property type="molecule type" value="Genomic_DNA"/>
</dbReference>
<dbReference type="KEGG" id="nte:NEUTE1DRAFT116531"/>
<reference evidence="3" key="1">
    <citation type="journal article" date="2011" name="Genetics">
        <title>Massive changes in genome architecture accompany the transition to self-fertility in the filamentous fungus Neurospora tetrasperma.</title>
        <authorList>
            <person name="Ellison C.E."/>
            <person name="Stajich J.E."/>
            <person name="Jacobson D.J."/>
            <person name="Natvig D.O."/>
            <person name="Lapidus A."/>
            <person name="Foster B."/>
            <person name="Aerts A."/>
            <person name="Riley R."/>
            <person name="Lindquist E.A."/>
            <person name="Grigoriev I.V."/>
            <person name="Taylor J.W."/>
        </authorList>
    </citation>
    <scope>NUCLEOTIDE SEQUENCE [LARGE SCALE GENOMIC DNA]</scope>
    <source>
        <strain evidence="3">FGSC 2508 / P0657</strain>
    </source>
</reference>
<dbReference type="GeneID" id="20823055"/>
<dbReference type="RefSeq" id="XP_009849712.1">
    <property type="nucleotide sequence ID" value="XM_009851410.1"/>
</dbReference>
<accession>F8MGR6</accession>
<protein>
    <submittedName>
        <fullName evidence="2">Uncharacterized protein</fullName>
    </submittedName>
</protein>